<keyword evidence="4" id="KW-1185">Reference proteome</keyword>
<feature type="transmembrane region" description="Helical" evidence="1">
    <location>
        <begin position="198"/>
        <end position="220"/>
    </location>
</feature>
<reference evidence="3 4" key="1">
    <citation type="submission" date="2024-01" db="EMBL/GenBank/DDBJ databases">
        <title>The genomes of 5 underutilized Papilionoideae crops provide insights into root nodulation and disease resistanc.</title>
        <authorList>
            <person name="Yuan L."/>
        </authorList>
    </citation>
    <scope>NUCLEOTIDE SEQUENCE [LARGE SCALE GENOMIC DNA]</scope>
    <source>
        <strain evidence="3">ZHUSHIDOU_FW_LH</strain>
        <tissue evidence="3">Leaf</tissue>
    </source>
</reference>
<keyword evidence="1" id="KW-0472">Membrane</keyword>
<keyword evidence="1" id="KW-1133">Transmembrane helix</keyword>
<protein>
    <submittedName>
        <fullName evidence="3">Uncharacterized protein</fullName>
    </submittedName>
</protein>
<dbReference type="AlphaFoldDB" id="A0AAN9ENT9"/>
<organism evidence="3 4">
    <name type="scientific">Crotalaria pallida</name>
    <name type="common">Smooth rattlebox</name>
    <name type="synonym">Crotalaria striata</name>
    <dbReference type="NCBI Taxonomy" id="3830"/>
    <lineage>
        <taxon>Eukaryota</taxon>
        <taxon>Viridiplantae</taxon>
        <taxon>Streptophyta</taxon>
        <taxon>Embryophyta</taxon>
        <taxon>Tracheophyta</taxon>
        <taxon>Spermatophyta</taxon>
        <taxon>Magnoliopsida</taxon>
        <taxon>eudicotyledons</taxon>
        <taxon>Gunneridae</taxon>
        <taxon>Pentapetalae</taxon>
        <taxon>rosids</taxon>
        <taxon>fabids</taxon>
        <taxon>Fabales</taxon>
        <taxon>Fabaceae</taxon>
        <taxon>Papilionoideae</taxon>
        <taxon>50 kb inversion clade</taxon>
        <taxon>genistoids sensu lato</taxon>
        <taxon>core genistoids</taxon>
        <taxon>Crotalarieae</taxon>
        <taxon>Crotalaria</taxon>
    </lineage>
</organism>
<keyword evidence="2" id="KW-0732">Signal</keyword>
<evidence type="ECO:0000313" key="3">
    <source>
        <dbReference type="EMBL" id="KAK7258270.1"/>
    </source>
</evidence>
<name>A0AAN9ENT9_CROPI</name>
<dbReference type="PANTHER" id="PTHR36343">
    <property type="entry name" value="EXPRESSED PROTEIN"/>
    <property type="match status" value="1"/>
</dbReference>
<feature type="signal peptide" evidence="2">
    <location>
        <begin position="1"/>
        <end position="26"/>
    </location>
</feature>
<gene>
    <name evidence="3" type="ORF">RIF29_32858</name>
</gene>
<comment type="caution">
    <text evidence="3">The sequence shown here is derived from an EMBL/GenBank/DDBJ whole genome shotgun (WGS) entry which is preliminary data.</text>
</comment>
<proteinExistence type="predicted"/>
<evidence type="ECO:0000256" key="2">
    <source>
        <dbReference type="SAM" id="SignalP"/>
    </source>
</evidence>
<sequence length="241" mass="27626">MIVVWDFAVRISLLISLLLNWKDVTALAVEVVDQMIRYVVPCLECVGITIPTIEVRVALLLICRHDPAYPIENLNNNVFVKETSAACDFVSEDYFICSSIELDSISSIGEGFLSDTDFRTTFELNTVRNNEDDRYRINSKLEEYMESSSIGLDRLNSNKFDRLWEHQYLINELKMELKKVKATGEWEGHNSMKTPLPYIIIFGMPTPFVILAIIFANGFIKVDIKSRVKPAQNIRSAIRIH</sequence>
<dbReference type="GO" id="GO:0009507">
    <property type="term" value="C:chloroplast"/>
    <property type="evidence" value="ECO:0007669"/>
    <property type="project" value="TreeGrafter"/>
</dbReference>
<keyword evidence="1" id="KW-0812">Transmembrane</keyword>
<feature type="chain" id="PRO_5042942931" evidence="2">
    <location>
        <begin position="27"/>
        <end position="241"/>
    </location>
</feature>
<dbReference type="Proteomes" id="UP001372338">
    <property type="component" value="Unassembled WGS sequence"/>
</dbReference>
<dbReference type="EMBL" id="JAYWIO010000006">
    <property type="protein sequence ID" value="KAK7258270.1"/>
    <property type="molecule type" value="Genomic_DNA"/>
</dbReference>
<evidence type="ECO:0000313" key="4">
    <source>
        <dbReference type="Proteomes" id="UP001372338"/>
    </source>
</evidence>
<dbReference type="PANTHER" id="PTHR36343:SF1">
    <property type="entry name" value="EXPRESSED PROTEIN"/>
    <property type="match status" value="1"/>
</dbReference>
<evidence type="ECO:0000256" key="1">
    <source>
        <dbReference type="SAM" id="Phobius"/>
    </source>
</evidence>
<accession>A0AAN9ENT9</accession>